<dbReference type="PROSITE" id="PS50088">
    <property type="entry name" value="ANK_REPEAT"/>
    <property type="match status" value="3"/>
</dbReference>
<dbReference type="GO" id="GO:0045165">
    <property type="term" value="P:cell fate commitment"/>
    <property type="evidence" value="ECO:0007669"/>
    <property type="project" value="TreeGrafter"/>
</dbReference>
<dbReference type="Gene3D" id="1.25.40.20">
    <property type="entry name" value="Ankyrin repeat-containing domain"/>
    <property type="match status" value="1"/>
</dbReference>
<evidence type="ECO:0000256" key="7">
    <source>
        <dbReference type="ARBA" id="ARBA00022729"/>
    </source>
</evidence>
<evidence type="ECO:0000256" key="11">
    <source>
        <dbReference type="PROSITE-ProRule" id="PRU00023"/>
    </source>
</evidence>
<dbReference type="GO" id="GO:0048513">
    <property type="term" value="P:animal organ development"/>
    <property type="evidence" value="ECO:0007669"/>
    <property type="project" value="UniProtKB-ARBA"/>
</dbReference>
<keyword evidence="8" id="KW-1015">Disulfide bond</keyword>
<dbReference type="InterPro" id="IPR018161">
    <property type="entry name" value="Wnt_CS"/>
</dbReference>
<gene>
    <name evidence="13" type="ORF">OJAV_G00050500</name>
</gene>
<reference evidence="13 14" key="2">
    <citation type="submission" date="2019-01" db="EMBL/GenBank/DDBJ databases">
        <title>A chromosome length genome reference of the Java medaka (oryzias javanicus).</title>
        <authorList>
            <person name="Herpin A."/>
            <person name="Takehana Y."/>
            <person name="Naruse K."/>
            <person name="Ansai S."/>
            <person name="Kawaguchi M."/>
        </authorList>
    </citation>
    <scope>NUCLEOTIDE SEQUENCE [LARGE SCALE GENOMIC DNA]</scope>
    <source>
        <strain evidence="13">RS831</strain>
        <tissue evidence="13">Whole body</tissue>
    </source>
</reference>
<dbReference type="GO" id="GO:0060070">
    <property type="term" value="P:canonical Wnt signaling pathway"/>
    <property type="evidence" value="ECO:0007669"/>
    <property type="project" value="TreeGrafter"/>
</dbReference>
<dbReference type="EMBL" id="CM012442">
    <property type="protein sequence ID" value="RVE71313.1"/>
    <property type="molecule type" value="Genomic_DNA"/>
</dbReference>
<keyword evidence="10" id="KW-0449">Lipoprotein</keyword>
<dbReference type="PROSITE" id="PS00246">
    <property type="entry name" value="WNT1"/>
    <property type="match status" value="1"/>
</dbReference>
<dbReference type="Pfam" id="PF00110">
    <property type="entry name" value="wnt"/>
    <property type="match status" value="1"/>
</dbReference>
<dbReference type="InterPro" id="IPR002110">
    <property type="entry name" value="Ankyrin_rpt"/>
</dbReference>
<keyword evidence="5" id="KW-0272">Extracellular matrix</keyword>
<evidence type="ECO:0000313" key="13">
    <source>
        <dbReference type="EMBL" id="RVE71313.1"/>
    </source>
</evidence>
<keyword evidence="11" id="KW-0040">ANK repeat</keyword>
<feature type="repeat" description="ANK" evidence="11">
    <location>
        <begin position="152"/>
        <end position="184"/>
    </location>
</feature>
<evidence type="ECO:0000256" key="5">
    <source>
        <dbReference type="ARBA" id="ARBA00022530"/>
    </source>
</evidence>
<dbReference type="FunFam" id="3.30.2460.20:FF:000001">
    <property type="entry name" value="Wnt homolog"/>
    <property type="match status" value="1"/>
</dbReference>
<feature type="repeat" description="ANK" evidence="11">
    <location>
        <begin position="185"/>
        <end position="217"/>
    </location>
</feature>
<name>A0A437D7X3_ORYJA</name>
<feature type="repeat" description="ANK" evidence="11">
    <location>
        <begin position="82"/>
        <end position="114"/>
    </location>
</feature>
<dbReference type="SMART" id="SM00097">
    <property type="entry name" value="WNT1"/>
    <property type="match status" value="1"/>
</dbReference>
<evidence type="ECO:0000256" key="1">
    <source>
        <dbReference type="ARBA" id="ARBA00004498"/>
    </source>
</evidence>
<dbReference type="AlphaFoldDB" id="A0A437D7X3"/>
<reference evidence="13 14" key="1">
    <citation type="submission" date="2018-11" db="EMBL/GenBank/DDBJ databases">
        <authorList>
            <person name="Lopez-Roques C."/>
            <person name="Donnadieu C."/>
            <person name="Bouchez O."/>
            <person name="Klopp C."/>
            <person name="Cabau C."/>
            <person name="Zahm M."/>
        </authorList>
    </citation>
    <scope>NUCLEOTIDE SEQUENCE [LARGE SCALE GENOMIC DNA]</scope>
    <source>
        <strain evidence="13">RS831</strain>
        <tissue evidence="13">Whole body</tissue>
    </source>
</reference>
<dbReference type="InterPro" id="IPR013761">
    <property type="entry name" value="SAM/pointed_sf"/>
</dbReference>
<dbReference type="PROSITE" id="PS50297">
    <property type="entry name" value="ANK_REP_REGION"/>
    <property type="match status" value="3"/>
</dbReference>
<dbReference type="SUPFAM" id="SSF47769">
    <property type="entry name" value="SAM/Pointed domain"/>
    <property type="match status" value="1"/>
</dbReference>
<evidence type="ECO:0000256" key="4">
    <source>
        <dbReference type="ARBA" id="ARBA00022525"/>
    </source>
</evidence>
<dbReference type="GO" id="GO:0005125">
    <property type="term" value="F:cytokine activity"/>
    <property type="evidence" value="ECO:0007669"/>
    <property type="project" value="TreeGrafter"/>
</dbReference>
<keyword evidence="6 12" id="KW-0879">Wnt signaling pathway</keyword>
<keyword evidence="9" id="KW-0325">Glycoprotein</keyword>
<sequence length="796" mass="88160">MAGFMDYAFPAGAESDGSNDEWGLSCGAETPSLHKASVENDQDAVLKCDDVWKMKRAICKGEEEEVIRLLDNGMDVETKLEFGWTPLMFAVNMANYDLAKLLLDRGASANFTKEGCSVLMVSCTSSASEDKITRCVELLLSRNTDPNVADRSQMTSLMFAAREGYTKVINLLVAHGAEVNAQDSSGYTALAVAVKYGREEAVLKLLQLGADKTLKTKNGRSPADLAKFFKHSQIAKILTSSSHIYNTGAFGSTEERLSRFFKTNSETPPSIESVTRLNDLELLLHGLNLSHLTEVMTCRTMTSPWNCLLTMKKEDLEKIGVTDPEDQGKVLDAVHQFHLDKIDLNALCQLGAVNSGCEDLQNFLISVNHQCRYLIEVIHDVVSRFPRQASQLVFSLDSGKEAQSVCRQLVLQTKDLEKEVSCLHSLLCKMDETSGCCGLPPPGSHTRWKKSLLAGVVVSMLGATSLLVCRACKWYMGTLGSQVMCDNIPGLVNKQRQLCRQHPKVMQVVGAGMKDWIFECQHQFRSHRWNCNTTARDHSLFGRLPLRGSREVAFVYAISSAGVVYTLARACSQGELDSCSCDPTKKGSSWDEKGSFDWGGCSDHVEHAVRFSQTFVDAKERKERDARALMNLHNNRAGRKAVKRFMTLECKCHGVSGSCSVRTCWLALADFRLTGDHLRRRYNGAVQVTVNQYGTGFTAAHAQLKHASKNDLVYLEDSPDYCIRDQESGSAGTAGRLCDRTSRGTDGCEVMCCGRGYDTARVSRTTKCECKFHWCCAVHCRDCHQQVDVHTCKSQT</sequence>
<dbReference type="Gene3D" id="1.10.150.50">
    <property type="entry name" value="Transcription Factor, Ets-1"/>
    <property type="match status" value="1"/>
</dbReference>
<keyword evidence="14" id="KW-1185">Reference proteome</keyword>
<dbReference type="PRINTS" id="PR01349">
    <property type="entry name" value="WNTPROTEIN"/>
</dbReference>
<dbReference type="Pfam" id="PF12796">
    <property type="entry name" value="Ank_2"/>
    <property type="match status" value="1"/>
</dbReference>
<dbReference type="SUPFAM" id="SSF48403">
    <property type="entry name" value="Ankyrin repeat"/>
    <property type="match status" value="1"/>
</dbReference>
<dbReference type="GO" id="GO:0030182">
    <property type="term" value="P:neuron differentiation"/>
    <property type="evidence" value="ECO:0007669"/>
    <property type="project" value="TreeGrafter"/>
</dbReference>
<dbReference type="GO" id="GO:0005615">
    <property type="term" value="C:extracellular space"/>
    <property type="evidence" value="ECO:0007669"/>
    <property type="project" value="TreeGrafter"/>
</dbReference>
<accession>A0A437D7X3</accession>
<comment type="subcellular location">
    <subcellularLocation>
        <location evidence="1 12">Secreted</location>
        <location evidence="1 12">Extracellular space</location>
        <location evidence="1 12">Extracellular matrix</location>
    </subcellularLocation>
</comment>
<dbReference type="Gene3D" id="3.30.2460.20">
    <property type="match status" value="1"/>
</dbReference>
<dbReference type="OrthoDB" id="439236at2759"/>
<evidence type="ECO:0000256" key="10">
    <source>
        <dbReference type="ARBA" id="ARBA00023288"/>
    </source>
</evidence>
<evidence type="ECO:0000256" key="3">
    <source>
        <dbReference type="ARBA" id="ARBA00022473"/>
    </source>
</evidence>
<evidence type="ECO:0000256" key="8">
    <source>
        <dbReference type="ARBA" id="ARBA00023157"/>
    </source>
</evidence>
<organism evidence="13 14">
    <name type="scientific">Oryzias javanicus</name>
    <name type="common">Javanese ricefish</name>
    <name type="synonym">Aplocheilus javanicus</name>
    <dbReference type="NCBI Taxonomy" id="123683"/>
    <lineage>
        <taxon>Eukaryota</taxon>
        <taxon>Metazoa</taxon>
        <taxon>Chordata</taxon>
        <taxon>Craniata</taxon>
        <taxon>Vertebrata</taxon>
        <taxon>Euteleostomi</taxon>
        <taxon>Actinopterygii</taxon>
        <taxon>Neopterygii</taxon>
        <taxon>Teleostei</taxon>
        <taxon>Neoteleostei</taxon>
        <taxon>Acanthomorphata</taxon>
        <taxon>Ovalentaria</taxon>
        <taxon>Atherinomorphae</taxon>
        <taxon>Beloniformes</taxon>
        <taxon>Adrianichthyidae</taxon>
        <taxon>Oryziinae</taxon>
        <taxon>Oryzias</taxon>
    </lineage>
</organism>
<dbReference type="PANTHER" id="PTHR12027:SF86">
    <property type="entry name" value="PROTEIN WNT-2"/>
    <property type="match status" value="1"/>
</dbReference>
<dbReference type="Proteomes" id="UP000283210">
    <property type="component" value="Chromosome 6"/>
</dbReference>
<dbReference type="Pfam" id="PF00023">
    <property type="entry name" value="Ank"/>
    <property type="match status" value="1"/>
</dbReference>
<evidence type="ECO:0000256" key="9">
    <source>
        <dbReference type="ARBA" id="ARBA00023180"/>
    </source>
</evidence>
<keyword evidence="4" id="KW-0964">Secreted</keyword>
<protein>
    <recommendedName>
        <fullName evidence="12">Protein Wnt</fullName>
    </recommendedName>
</protein>
<dbReference type="PRINTS" id="PR01842">
    <property type="entry name" value="WNT2PROTEIN"/>
</dbReference>
<dbReference type="PANTHER" id="PTHR12027">
    <property type="entry name" value="WNT RELATED"/>
    <property type="match status" value="1"/>
</dbReference>
<dbReference type="InterPro" id="IPR043158">
    <property type="entry name" value="Wnt_C"/>
</dbReference>
<keyword evidence="3 12" id="KW-0217">Developmental protein</keyword>
<comment type="function">
    <text evidence="12">Ligand for members of the frizzled family of seven transmembrane receptors.</text>
</comment>
<dbReference type="SMART" id="SM00248">
    <property type="entry name" value="ANK"/>
    <property type="match status" value="4"/>
</dbReference>
<dbReference type="GO" id="GO:0005109">
    <property type="term" value="F:frizzled binding"/>
    <property type="evidence" value="ECO:0007669"/>
    <property type="project" value="TreeGrafter"/>
</dbReference>
<dbReference type="InterPro" id="IPR005817">
    <property type="entry name" value="Wnt"/>
</dbReference>
<keyword evidence="7" id="KW-0732">Signal</keyword>
<dbReference type="InterPro" id="IPR009140">
    <property type="entry name" value="Wnt2"/>
</dbReference>
<evidence type="ECO:0000313" key="14">
    <source>
        <dbReference type="Proteomes" id="UP000283210"/>
    </source>
</evidence>
<evidence type="ECO:0000256" key="6">
    <source>
        <dbReference type="ARBA" id="ARBA00022687"/>
    </source>
</evidence>
<evidence type="ECO:0000256" key="2">
    <source>
        <dbReference type="ARBA" id="ARBA00005683"/>
    </source>
</evidence>
<dbReference type="InterPro" id="IPR036770">
    <property type="entry name" value="Ankyrin_rpt-contain_sf"/>
</dbReference>
<comment type="similarity">
    <text evidence="2 12">Belongs to the Wnt family.</text>
</comment>
<evidence type="ECO:0000256" key="12">
    <source>
        <dbReference type="RuleBase" id="RU003500"/>
    </source>
</evidence>
<proteinExistence type="inferred from homology"/>